<proteinExistence type="predicted"/>
<gene>
    <name evidence="2" type="ORF">NC998_18710</name>
</gene>
<keyword evidence="1" id="KW-1133">Transmembrane helix</keyword>
<sequence>MNAHTFDHDAVICPLCHRDGRIGPHRLLNGLLTCSHCRERFVVSRSGHFVRDPFTLKQLADSRTLRRQSHPFARILRDFGFSKYPSLFAIASSVVLLGLTLTAVGDWAVPQASVPGVVNHITETLGIDETDP</sequence>
<keyword evidence="1" id="KW-0812">Transmembrane</keyword>
<keyword evidence="1" id="KW-0472">Membrane</keyword>
<protein>
    <submittedName>
        <fullName evidence="2">Uncharacterized protein</fullName>
    </submittedName>
</protein>
<dbReference type="EMBL" id="JAMPKM010000012">
    <property type="protein sequence ID" value="MEP0819135.1"/>
    <property type="molecule type" value="Genomic_DNA"/>
</dbReference>
<name>A0ABV0JBI3_9CYAN</name>
<dbReference type="Proteomes" id="UP001464891">
    <property type="component" value="Unassembled WGS sequence"/>
</dbReference>
<comment type="caution">
    <text evidence="2">The sequence shown here is derived from an EMBL/GenBank/DDBJ whole genome shotgun (WGS) entry which is preliminary data.</text>
</comment>
<organism evidence="2 3">
    <name type="scientific">Trichocoleus desertorum GB2-A4</name>
    <dbReference type="NCBI Taxonomy" id="2933944"/>
    <lineage>
        <taxon>Bacteria</taxon>
        <taxon>Bacillati</taxon>
        <taxon>Cyanobacteriota</taxon>
        <taxon>Cyanophyceae</taxon>
        <taxon>Leptolyngbyales</taxon>
        <taxon>Trichocoleusaceae</taxon>
        <taxon>Trichocoleus</taxon>
    </lineage>
</organism>
<keyword evidence="3" id="KW-1185">Reference proteome</keyword>
<evidence type="ECO:0000256" key="1">
    <source>
        <dbReference type="SAM" id="Phobius"/>
    </source>
</evidence>
<evidence type="ECO:0000313" key="2">
    <source>
        <dbReference type="EMBL" id="MEP0819135.1"/>
    </source>
</evidence>
<reference evidence="2 3" key="1">
    <citation type="submission" date="2022-04" db="EMBL/GenBank/DDBJ databases">
        <title>Positive selection, recombination, and allopatry shape intraspecific diversity of widespread and dominant cyanobacteria.</title>
        <authorList>
            <person name="Wei J."/>
            <person name="Shu W."/>
            <person name="Hu C."/>
        </authorList>
    </citation>
    <scope>NUCLEOTIDE SEQUENCE [LARGE SCALE GENOMIC DNA]</scope>
    <source>
        <strain evidence="2 3">GB2-A4</strain>
    </source>
</reference>
<feature type="transmembrane region" description="Helical" evidence="1">
    <location>
        <begin position="84"/>
        <end position="104"/>
    </location>
</feature>
<evidence type="ECO:0000313" key="3">
    <source>
        <dbReference type="Proteomes" id="UP001464891"/>
    </source>
</evidence>
<dbReference type="RefSeq" id="WP_190432234.1">
    <property type="nucleotide sequence ID" value="NZ_JAMPKM010000012.1"/>
</dbReference>
<accession>A0ABV0JBI3</accession>